<name>A0A839IQZ0_9GAMM</name>
<dbReference type="InterPro" id="IPR052016">
    <property type="entry name" value="Bact_Sigma-Reg"/>
</dbReference>
<feature type="domain" description="PPM-type phosphatase" evidence="2">
    <location>
        <begin position="168"/>
        <end position="383"/>
    </location>
</feature>
<dbReference type="RefSeq" id="WP_182808860.1">
    <property type="nucleotide sequence ID" value="NZ_JACJFM010000011.1"/>
</dbReference>
<dbReference type="AlphaFoldDB" id="A0A839IQZ0"/>
<dbReference type="Proteomes" id="UP000565262">
    <property type="component" value="Unassembled WGS sequence"/>
</dbReference>
<dbReference type="PANTHER" id="PTHR43156:SF2">
    <property type="entry name" value="STAGE II SPORULATION PROTEIN E"/>
    <property type="match status" value="1"/>
</dbReference>
<dbReference type="InterPro" id="IPR001932">
    <property type="entry name" value="PPM-type_phosphatase-like_dom"/>
</dbReference>
<dbReference type="InterPro" id="IPR036457">
    <property type="entry name" value="PPM-type-like_dom_sf"/>
</dbReference>
<keyword evidence="4" id="KW-1185">Reference proteome</keyword>
<evidence type="ECO:0000313" key="3">
    <source>
        <dbReference type="EMBL" id="MBB1487084.1"/>
    </source>
</evidence>
<dbReference type="SMART" id="SM00331">
    <property type="entry name" value="PP2C_SIG"/>
    <property type="match status" value="1"/>
</dbReference>
<dbReference type="PANTHER" id="PTHR43156">
    <property type="entry name" value="STAGE II SPORULATION PROTEIN E-RELATED"/>
    <property type="match status" value="1"/>
</dbReference>
<evidence type="ECO:0000256" key="1">
    <source>
        <dbReference type="ARBA" id="ARBA00022801"/>
    </source>
</evidence>
<dbReference type="Gene3D" id="3.60.40.10">
    <property type="entry name" value="PPM-type phosphatase domain"/>
    <property type="match status" value="1"/>
</dbReference>
<sequence length="384" mass="43522">MLSTIADAVFIPCWEDTGDLTGRLESELSINSLTPDASEVEVSSECELVLFYLKKHDDLFRLEKWLRSDRHFAVILLAEESEADDVLRGMEAGADDYVLNAAQHFNLVSLVAHRAVARRRETRQNRQTYDELEQTNLELMTSLDVLRQDQQAGRYVQQKMLPKTPWEFHQLNFEHKVCPSLYLSGDFVDYFPIDRQRVLFYLADVSGHGASSAFITILLRVFIRRFVTRTLIRRQEVSPGDVLSELNKEILLTGLGKHVTIFLAMIDSEKHNMRYCNGAQYPAPVLVEKGEATFLEGKGMPVGLFDDAVYEEFELLLQPGYYLSLFSDGVFELMDRGSLAEKEAKLLQLSEKFAGNHSGLVDNLAQMGMEDSPDDVTLMTVSGC</sequence>
<dbReference type="SUPFAM" id="SSF52172">
    <property type="entry name" value="CheY-like"/>
    <property type="match status" value="1"/>
</dbReference>
<dbReference type="Gene3D" id="1.20.5.390">
    <property type="entry name" value="L1 transposable element, trimerization domain"/>
    <property type="match status" value="1"/>
</dbReference>
<accession>A0A839IQZ0</accession>
<dbReference type="SUPFAM" id="SSF81606">
    <property type="entry name" value="PP2C-like"/>
    <property type="match status" value="1"/>
</dbReference>
<protein>
    <submittedName>
        <fullName evidence="3">SpoIIE family protein phosphatase</fullName>
    </submittedName>
</protein>
<proteinExistence type="predicted"/>
<comment type="caution">
    <text evidence="3">The sequence shown here is derived from an EMBL/GenBank/DDBJ whole genome shotgun (WGS) entry which is preliminary data.</text>
</comment>
<reference evidence="3 4" key="1">
    <citation type="submission" date="2020-08" db="EMBL/GenBank/DDBJ databases">
        <title>Oceanospirillum sp. nov. isolated from marine sediment.</title>
        <authorList>
            <person name="Ji X."/>
        </authorList>
    </citation>
    <scope>NUCLEOTIDE SEQUENCE [LARGE SCALE GENOMIC DNA]</scope>
    <source>
        <strain evidence="3 4">D5</strain>
    </source>
</reference>
<dbReference type="GO" id="GO:0016791">
    <property type="term" value="F:phosphatase activity"/>
    <property type="evidence" value="ECO:0007669"/>
    <property type="project" value="TreeGrafter"/>
</dbReference>
<evidence type="ECO:0000259" key="2">
    <source>
        <dbReference type="SMART" id="SM00331"/>
    </source>
</evidence>
<dbReference type="Pfam" id="PF07228">
    <property type="entry name" value="SpoIIE"/>
    <property type="match status" value="1"/>
</dbReference>
<dbReference type="InterPro" id="IPR011006">
    <property type="entry name" value="CheY-like_superfamily"/>
</dbReference>
<evidence type="ECO:0000313" key="4">
    <source>
        <dbReference type="Proteomes" id="UP000565262"/>
    </source>
</evidence>
<keyword evidence="1" id="KW-0378">Hydrolase</keyword>
<dbReference type="EMBL" id="JACJFM010000011">
    <property type="protein sequence ID" value="MBB1487084.1"/>
    <property type="molecule type" value="Genomic_DNA"/>
</dbReference>
<gene>
    <name evidence="3" type="ORF">H4O21_10715</name>
</gene>
<organism evidence="3 4">
    <name type="scientific">Oceanospirillum sediminis</name>
    <dbReference type="NCBI Taxonomy" id="2760088"/>
    <lineage>
        <taxon>Bacteria</taxon>
        <taxon>Pseudomonadati</taxon>
        <taxon>Pseudomonadota</taxon>
        <taxon>Gammaproteobacteria</taxon>
        <taxon>Oceanospirillales</taxon>
        <taxon>Oceanospirillaceae</taxon>
        <taxon>Oceanospirillum</taxon>
    </lineage>
</organism>